<sequence length="74" mass="8686">MLKMERVEMIKDLQTRGLGPVAIAERLGIDRKTVSKYMAMETFGERRPSHSVDKPSKLDPFKPLIREWLEEDRK</sequence>
<proteinExistence type="predicted"/>
<dbReference type="Gene3D" id="1.10.10.60">
    <property type="entry name" value="Homeodomain-like"/>
    <property type="match status" value="1"/>
</dbReference>
<accession>A0A1H2Y9M0</accession>
<gene>
    <name evidence="2" type="ORF">SAMN04489725_1311</name>
</gene>
<evidence type="ECO:0000259" key="1">
    <source>
        <dbReference type="PROSITE" id="PS50531"/>
    </source>
</evidence>
<evidence type="ECO:0000313" key="3">
    <source>
        <dbReference type="Proteomes" id="UP000182589"/>
    </source>
</evidence>
<keyword evidence="3" id="KW-1185">Reference proteome</keyword>
<feature type="domain" description="HTH IS21-type" evidence="1">
    <location>
        <begin position="5"/>
        <end position="69"/>
    </location>
</feature>
<dbReference type="EMBL" id="FNOJ01000031">
    <property type="protein sequence ID" value="SDX01913.1"/>
    <property type="molecule type" value="Genomic_DNA"/>
</dbReference>
<dbReference type="SUPFAM" id="SSF109709">
    <property type="entry name" value="KorB DNA-binding domain-like"/>
    <property type="match status" value="1"/>
</dbReference>
<dbReference type="AlphaFoldDB" id="A0A1H2Y9M0"/>
<dbReference type="PROSITE" id="PS50531">
    <property type="entry name" value="HTH_IS21"/>
    <property type="match status" value="1"/>
</dbReference>
<reference evidence="3" key="1">
    <citation type="submission" date="2016-10" db="EMBL/GenBank/DDBJ databases">
        <authorList>
            <person name="Varghese N."/>
        </authorList>
    </citation>
    <scope>NUCLEOTIDE SEQUENCE [LARGE SCALE GENOMIC DNA]</scope>
    <source>
        <strain evidence="3">DSM 12489</strain>
    </source>
</reference>
<dbReference type="InterPro" id="IPR017894">
    <property type="entry name" value="HTH_IS21_transposase_type"/>
</dbReference>
<feature type="non-terminal residue" evidence="2">
    <location>
        <position position="74"/>
    </location>
</feature>
<evidence type="ECO:0000313" key="2">
    <source>
        <dbReference type="EMBL" id="SDX01913.1"/>
    </source>
</evidence>
<organism evidence="2 3">
    <name type="scientific">Alicyclobacillus hesperidum</name>
    <dbReference type="NCBI Taxonomy" id="89784"/>
    <lineage>
        <taxon>Bacteria</taxon>
        <taxon>Bacillati</taxon>
        <taxon>Bacillota</taxon>
        <taxon>Bacilli</taxon>
        <taxon>Bacillales</taxon>
        <taxon>Alicyclobacillaceae</taxon>
        <taxon>Alicyclobacillus</taxon>
    </lineage>
</organism>
<protein>
    <recommendedName>
        <fullName evidence="1">HTH IS21-type domain-containing protein</fullName>
    </recommendedName>
</protein>
<name>A0A1H2Y9M0_9BACL</name>
<dbReference type="Proteomes" id="UP000182589">
    <property type="component" value="Unassembled WGS sequence"/>
</dbReference>